<proteinExistence type="inferred from homology"/>
<evidence type="ECO:0000256" key="1">
    <source>
        <dbReference type="ARBA" id="ARBA00001936"/>
    </source>
</evidence>
<evidence type="ECO:0000256" key="10">
    <source>
        <dbReference type="ARBA" id="ARBA00022842"/>
    </source>
</evidence>
<reference evidence="17" key="2">
    <citation type="submission" date="2021-04" db="EMBL/GenBank/DDBJ databases">
        <authorList>
            <person name="Gilroy R."/>
        </authorList>
    </citation>
    <scope>NUCLEOTIDE SEQUENCE</scope>
    <source>
        <strain evidence="17">5032</strain>
    </source>
</reference>
<keyword evidence="9" id="KW-0479">Metal-binding</keyword>
<organism evidence="17 18">
    <name type="scientific">Candidatus Desulfovibrio intestinavium</name>
    <dbReference type="NCBI Taxonomy" id="2838534"/>
    <lineage>
        <taxon>Bacteria</taxon>
        <taxon>Pseudomonadati</taxon>
        <taxon>Thermodesulfobacteriota</taxon>
        <taxon>Desulfovibrionia</taxon>
        <taxon>Desulfovibrionales</taxon>
        <taxon>Desulfovibrionaceae</taxon>
        <taxon>Desulfovibrio</taxon>
    </lineage>
</organism>
<evidence type="ECO:0000256" key="8">
    <source>
        <dbReference type="ARBA" id="ARBA00022692"/>
    </source>
</evidence>
<name>A0A9D2HLJ9_9BACT</name>
<evidence type="ECO:0000256" key="2">
    <source>
        <dbReference type="ARBA" id="ARBA00001946"/>
    </source>
</evidence>
<keyword evidence="6" id="KW-0328">Glycosyltransferase</keyword>
<feature type="transmembrane region" description="Helical" evidence="14">
    <location>
        <begin position="265"/>
        <end position="284"/>
    </location>
</feature>
<feature type="transmembrane region" description="Helical" evidence="14">
    <location>
        <begin position="183"/>
        <end position="203"/>
    </location>
</feature>
<keyword evidence="7" id="KW-0808">Transferase</keyword>
<dbReference type="GO" id="GO:0012505">
    <property type="term" value="C:endomembrane system"/>
    <property type="evidence" value="ECO:0007669"/>
    <property type="project" value="UniProtKB-SubCell"/>
</dbReference>
<dbReference type="InterPro" id="IPR048307">
    <property type="entry name" value="STT3_N"/>
</dbReference>
<dbReference type="InterPro" id="IPR003674">
    <property type="entry name" value="Oligo_trans_STT3"/>
</dbReference>
<feature type="transmembrane region" description="Helical" evidence="14">
    <location>
        <begin position="291"/>
        <end position="321"/>
    </location>
</feature>
<reference evidence="17" key="1">
    <citation type="journal article" date="2021" name="PeerJ">
        <title>Extensive microbial diversity within the chicken gut microbiome revealed by metagenomics and culture.</title>
        <authorList>
            <person name="Gilroy R."/>
            <person name="Ravi A."/>
            <person name="Getino M."/>
            <person name="Pursley I."/>
            <person name="Horton D.L."/>
            <person name="Alikhan N.F."/>
            <person name="Baker D."/>
            <person name="Gharbi K."/>
            <person name="Hall N."/>
            <person name="Watson M."/>
            <person name="Adriaenssens E.M."/>
            <person name="Foster-Nyarko E."/>
            <person name="Jarju S."/>
            <person name="Secka A."/>
            <person name="Antonio M."/>
            <person name="Oren A."/>
            <person name="Chaudhuri R.R."/>
            <person name="La Ragione R."/>
            <person name="Hildebrand F."/>
            <person name="Pallen M.J."/>
        </authorList>
    </citation>
    <scope>NUCLEOTIDE SEQUENCE</scope>
    <source>
        <strain evidence="17">5032</strain>
    </source>
</reference>
<feature type="transmembrane region" description="Helical" evidence="14">
    <location>
        <begin position="128"/>
        <end position="149"/>
    </location>
</feature>
<feature type="transmembrane region" description="Helical" evidence="14">
    <location>
        <begin position="156"/>
        <end position="177"/>
    </location>
</feature>
<evidence type="ECO:0000256" key="13">
    <source>
        <dbReference type="ARBA" id="ARBA00023211"/>
    </source>
</evidence>
<evidence type="ECO:0000313" key="18">
    <source>
        <dbReference type="Proteomes" id="UP000823821"/>
    </source>
</evidence>
<dbReference type="PANTHER" id="PTHR13872">
    <property type="entry name" value="DOLICHYL-DIPHOSPHOOLIGOSACCHARIDE--PROTEIN GLYCOSYLTRANSFERASE SUBUNIT"/>
    <property type="match status" value="1"/>
</dbReference>
<dbReference type="Gene3D" id="3.40.1380.40">
    <property type="match status" value="1"/>
</dbReference>
<dbReference type="AlphaFoldDB" id="A0A9D2HLJ9"/>
<comment type="subcellular location">
    <subcellularLocation>
        <location evidence="3">Endomembrane system</location>
        <topology evidence="3">Multi-pass membrane protein</topology>
    </subcellularLocation>
</comment>
<accession>A0A9D2HLJ9</accession>
<comment type="caution">
    <text evidence="17">The sequence shown here is derived from an EMBL/GenBank/DDBJ whole genome shotgun (WGS) entry which is preliminary data.</text>
</comment>
<comment type="similarity">
    <text evidence="5">Belongs to the STT3 family.</text>
</comment>
<dbReference type="InterPro" id="IPR048999">
    <property type="entry name" value="STT3-PglB_core"/>
</dbReference>
<evidence type="ECO:0000256" key="11">
    <source>
        <dbReference type="ARBA" id="ARBA00022989"/>
    </source>
</evidence>
<dbReference type="Pfam" id="PF21436">
    <property type="entry name" value="STT3-PglB_core"/>
    <property type="match status" value="1"/>
</dbReference>
<evidence type="ECO:0000313" key="17">
    <source>
        <dbReference type="EMBL" id="HJA78310.1"/>
    </source>
</evidence>
<comment type="pathway">
    <text evidence="4">Protein modification; protein glycosylation.</text>
</comment>
<evidence type="ECO:0000256" key="7">
    <source>
        <dbReference type="ARBA" id="ARBA00022679"/>
    </source>
</evidence>
<feature type="transmembrane region" description="Helical" evidence="14">
    <location>
        <begin position="483"/>
        <end position="504"/>
    </location>
</feature>
<feature type="domain" description="STT3/PglB/AglB core" evidence="16">
    <location>
        <begin position="531"/>
        <end position="650"/>
    </location>
</feature>
<evidence type="ECO:0000256" key="3">
    <source>
        <dbReference type="ARBA" id="ARBA00004127"/>
    </source>
</evidence>
<dbReference type="GO" id="GO:0016020">
    <property type="term" value="C:membrane"/>
    <property type="evidence" value="ECO:0007669"/>
    <property type="project" value="InterPro"/>
</dbReference>
<feature type="transmembrane region" description="Helical" evidence="14">
    <location>
        <begin position="413"/>
        <end position="439"/>
    </location>
</feature>
<evidence type="ECO:0000256" key="5">
    <source>
        <dbReference type="ARBA" id="ARBA00010810"/>
    </source>
</evidence>
<dbReference type="Proteomes" id="UP000823821">
    <property type="component" value="Unassembled WGS sequence"/>
</dbReference>
<evidence type="ECO:0000256" key="4">
    <source>
        <dbReference type="ARBA" id="ARBA00004922"/>
    </source>
</evidence>
<comment type="cofactor">
    <cofactor evidence="2">
        <name>Mg(2+)</name>
        <dbReference type="ChEBI" id="CHEBI:18420"/>
    </cofactor>
</comment>
<dbReference type="EMBL" id="DWZD01000014">
    <property type="protein sequence ID" value="HJA78310.1"/>
    <property type="molecule type" value="Genomic_DNA"/>
</dbReference>
<dbReference type="Pfam" id="PF02516">
    <property type="entry name" value="STT3"/>
    <property type="match status" value="1"/>
</dbReference>
<feature type="transmembrane region" description="Helical" evidence="14">
    <location>
        <begin position="451"/>
        <end position="471"/>
    </location>
</feature>
<comment type="cofactor">
    <cofactor evidence="1">
        <name>Mn(2+)</name>
        <dbReference type="ChEBI" id="CHEBI:29035"/>
    </cofactor>
</comment>
<evidence type="ECO:0000256" key="12">
    <source>
        <dbReference type="ARBA" id="ARBA00023136"/>
    </source>
</evidence>
<keyword evidence="10" id="KW-0460">Magnesium</keyword>
<keyword evidence="12 14" id="KW-0472">Membrane</keyword>
<keyword evidence="8 14" id="KW-0812">Transmembrane</keyword>
<evidence type="ECO:0000256" key="14">
    <source>
        <dbReference type="SAM" id="Phobius"/>
    </source>
</evidence>
<evidence type="ECO:0008006" key="19">
    <source>
        <dbReference type="Google" id="ProtNLM"/>
    </source>
</evidence>
<evidence type="ECO:0000259" key="15">
    <source>
        <dbReference type="Pfam" id="PF02516"/>
    </source>
</evidence>
<feature type="transmembrane region" description="Helical" evidence="14">
    <location>
        <begin position="341"/>
        <end position="361"/>
    </location>
</feature>
<evidence type="ECO:0000259" key="16">
    <source>
        <dbReference type="Pfam" id="PF21436"/>
    </source>
</evidence>
<keyword evidence="11 14" id="KW-1133">Transmembrane helix</keyword>
<evidence type="ECO:0000256" key="9">
    <source>
        <dbReference type="ARBA" id="ARBA00022723"/>
    </source>
</evidence>
<dbReference type="PANTHER" id="PTHR13872:SF1">
    <property type="entry name" value="DOLICHYL-DIPHOSPHOOLIGOSACCHARIDE--PROTEIN GLYCOSYLTRANSFERASE SUBUNIT STT3B"/>
    <property type="match status" value="1"/>
</dbReference>
<sequence>MLCPIPRPPLYGGNIVIETTPDPLSDGLAASAAVREELARKQRTRFWLRGLLWALLTVGLAFLLRLLEWPCWQNPEYRLGSEWLLATNDAYHWVAGAEGMGLAVGHPMAEMLKGMAALLGTYPAAVAFWFPMILSTLVALIVFVWVWALGSMEAGMAAGLITTIAPGFLARTLLGYYDTDLVTLFFPLLMTLAPACWAMRYMLLPHTLLKRLIHTSGRVMARRLLGASQAPPEVRLGYPLRKRWIILLTLSGLVSWWSQEWHSVFPYLIRYNVGLLAAMSLVMAPQGRRGLLLFGSLAYALPALAGLPGLAGSLVVLAAGMARSERTRALRARLTRPLPLLLLWAGVAALMLGGGILTTLINHFGAYAKRAGDAATTASGTVLVYPSVAQSITEVQDLSLMALLSYFHPWMEAALLGLAGFVWVLIRRPGALFLLPLAALGLLSTKMGGRMVMFGAPIVAVGLTLPLYWILQRILRDSLRGAVAGLVTSAVLIGLLVAPFANIIQAMSQGPMINRRHADALTRARDVTPRDSTLWLWWDWGYAAHHFARRATIADGALHNGPWLYLPAAVFATDNARFARQLIRYTALKGGEADDVFNGLDGEAAQALMDKLRSPETPLVEARGKQYLVVSFEMLRLGFWISNFGSWNFRTKEGEGGAMSIVTRALAYNLEEGAVQLEGSPATIHTATIDVFDETGVISRDYVQEWADAHPDATPEEQQAFLTSRRNVHCLFNRVTGEKLVLDSGIYHSLMVQLLLSPPQDTRFSPYFKLVYDNVFARIYEVL</sequence>
<gene>
    <name evidence="17" type="ORF">H9784_01880</name>
</gene>
<protein>
    <recommendedName>
        <fullName evidence="19">Oligosaccharyl transferase STT3 subunit</fullName>
    </recommendedName>
</protein>
<dbReference type="GO" id="GO:0004576">
    <property type="term" value="F:oligosaccharyl transferase activity"/>
    <property type="evidence" value="ECO:0007669"/>
    <property type="project" value="InterPro"/>
</dbReference>
<dbReference type="GO" id="GO:0046872">
    <property type="term" value="F:metal ion binding"/>
    <property type="evidence" value="ECO:0007669"/>
    <property type="project" value="UniProtKB-KW"/>
</dbReference>
<feature type="domain" description="Oligosaccharyl transferase STT3 N-terminal" evidence="15">
    <location>
        <begin position="125"/>
        <end position="190"/>
    </location>
</feature>
<feature type="transmembrane region" description="Helical" evidence="14">
    <location>
        <begin position="46"/>
        <end position="67"/>
    </location>
</feature>
<keyword evidence="13" id="KW-0464">Manganese</keyword>
<evidence type="ECO:0000256" key="6">
    <source>
        <dbReference type="ARBA" id="ARBA00022676"/>
    </source>
</evidence>